<comment type="caution">
    <text evidence="1">The sequence shown here is derived from an EMBL/GenBank/DDBJ whole genome shotgun (WGS) entry which is preliminary data.</text>
</comment>
<evidence type="ECO:0008006" key="3">
    <source>
        <dbReference type="Google" id="ProtNLM"/>
    </source>
</evidence>
<organism evidence="1 2">
    <name type="scientific">Xanthobacter agilis</name>
    <dbReference type="NCBI Taxonomy" id="47492"/>
    <lineage>
        <taxon>Bacteria</taxon>
        <taxon>Pseudomonadati</taxon>
        <taxon>Pseudomonadota</taxon>
        <taxon>Alphaproteobacteria</taxon>
        <taxon>Hyphomicrobiales</taxon>
        <taxon>Xanthobacteraceae</taxon>
        <taxon>Xanthobacter</taxon>
    </lineage>
</organism>
<evidence type="ECO:0000313" key="1">
    <source>
        <dbReference type="EMBL" id="MDQ0507227.1"/>
    </source>
</evidence>
<accession>A0ABU0LJF3</accession>
<keyword evidence="2" id="KW-1185">Reference proteome</keyword>
<protein>
    <recommendedName>
        <fullName evidence="3">Alkaline proteinase inhibitor/ Outer membrane lipoprotein Omp19 domain-containing protein</fullName>
    </recommendedName>
</protein>
<dbReference type="RefSeq" id="WP_237347025.1">
    <property type="nucleotide sequence ID" value="NZ_JABWGX010000026.1"/>
</dbReference>
<evidence type="ECO:0000313" key="2">
    <source>
        <dbReference type="Proteomes" id="UP001241747"/>
    </source>
</evidence>
<dbReference type="Proteomes" id="UP001241747">
    <property type="component" value="Unassembled WGS sequence"/>
</dbReference>
<proteinExistence type="predicted"/>
<name>A0ABU0LJF3_XANAG</name>
<gene>
    <name evidence="1" type="ORF">QOZ94_004048</name>
</gene>
<sequence length="143" mass="15592">MRSVRQTFGAIVAIGLSGPLDAAERMPAELQGVWARKPPAACDVPAPDDMAELPFLIVTPEGFAAHEMQCEAMQVRAESPAPTGTTWALTFSCSGEGDHWTKTEHWSIQRNATTIRSWQLTGRHLLKDGEAFTQCTLEAAPTR</sequence>
<dbReference type="EMBL" id="JAUSVY010000015">
    <property type="protein sequence ID" value="MDQ0507227.1"/>
    <property type="molecule type" value="Genomic_DNA"/>
</dbReference>
<reference evidence="1 2" key="1">
    <citation type="submission" date="2023-07" db="EMBL/GenBank/DDBJ databases">
        <title>Genomic Encyclopedia of Type Strains, Phase IV (KMG-IV): sequencing the most valuable type-strain genomes for metagenomic binning, comparative biology and taxonomic classification.</title>
        <authorList>
            <person name="Goeker M."/>
        </authorList>
    </citation>
    <scope>NUCLEOTIDE SEQUENCE [LARGE SCALE GENOMIC DNA]</scope>
    <source>
        <strain evidence="1 2">DSM 3770</strain>
    </source>
</reference>